<dbReference type="AlphaFoldDB" id="A0AAW2VMG1"/>
<feature type="region of interest" description="Disordered" evidence="1">
    <location>
        <begin position="48"/>
        <end position="70"/>
    </location>
</feature>
<organism evidence="2">
    <name type="scientific">Sesamum radiatum</name>
    <name type="common">Black benniseed</name>
    <dbReference type="NCBI Taxonomy" id="300843"/>
    <lineage>
        <taxon>Eukaryota</taxon>
        <taxon>Viridiplantae</taxon>
        <taxon>Streptophyta</taxon>
        <taxon>Embryophyta</taxon>
        <taxon>Tracheophyta</taxon>
        <taxon>Spermatophyta</taxon>
        <taxon>Magnoliopsida</taxon>
        <taxon>eudicotyledons</taxon>
        <taxon>Gunneridae</taxon>
        <taxon>Pentapetalae</taxon>
        <taxon>asterids</taxon>
        <taxon>lamiids</taxon>
        <taxon>Lamiales</taxon>
        <taxon>Pedaliaceae</taxon>
        <taxon>Sesamum</taxon>
    </lineage>
</organism>
<accession>A0AAW2VMG1</accession>
<reference evidence="2" key="2">
    <citation type="journal article" date="2024" name="Plant">
        <title>Genomic evolution and insights into agronomic trait innovations of Sesamum species.</title>
        <authorList>
            <person name="Miao H."/>
            <person name="Wang L."/>
            <person name="Qu L."/>
            <person name="Liu H."/>
            <person name="Sun Y."/>
            <person name="Le M."/>
            <person name="Wang Q."/>
            <person name="Wei S."/>
            <person name="Zheng Y."/>
            <person name="Lin W."/>
            <person name="Duan Y."/>
            <person name="Cao H."/>
            <person name="Xiong S."/>
            <person name="Wang X."/>
            <person name="Wei L."/>
            <person name="Li C."/>
            <person name="Ma Q."/>
            <person name="Ju M."/>
            <person name="Zhao R."/>
            <person name="Li G."/>
            <person name="Mu C."/>
            <person name="Tian Q."/>
            <person name="Mei H."/>
            <person name="Zhang T."/>
            <person name="Gao T."/>
            <person name="Zhang H."/>
        </authorList>
    </citation>
    <scope>NUCLEOTIDE SEQUENCE</scope>
    <source>
        <strain evidence="2">G02</strain>
    </source>
</reference>
<name>A0AAW2VMG1_SESRA</name>
<sequence length="70" mass="7581">MRGWLIPTRSTSTDTSTDELSPMMLGAIQRIVSTAIREQIATRVPTRIANPSDVDVPKEEAEEGAPVSAQ</sequence>
<evidence type="ECO:0000313" key="2">
    <source>
        <dbReference type="EMBL" id="KAL0430438.1"/>
    </source>
</evidence>
<proteinExistence type="predicted"/>
<evidence type="ECO:0000256" key="1">
    <source>
        <dbReference type="SAM" id="MobiDB-lite"/>
    </source>
</evidence>
<protein>
    <submittedName>
        <fullName evidence="2">Uncharacterized protein</fullName>
    </submittedName>
</protein>
<comment type="caution">
    <text evidence="2">The sequence shown here is derived from an EMBL/GenBank/DDBJ whole genome shotgun (WGS) entry which is preliminary data.</text>
</comment>
<reference evidence="2" key="1">
    <citation type="submission" date="2020-06" db="EMBL/GenBank/DDBJ databases">
        <authorList>
            <person name="Li T."/>
            <person name="Hu X."/>
            <person name="Zhang T."/>
            <person name="Song X."/>
            <person name="Zhang H."/>
            <person name="Dai N."/>
            <person name="Sheng W."/>
            <person name="Hou X."/>
            <person name="Wei L."/>
        </authorList>
    </citation>
    <scope>NUCLEOTIDE SEQUENCE</scope>
    <source>
        <strain evidence="2">G02</strain>
        <tissue evidence="2">Leaf</tissue>
    </source>
</reference>
<gene>
    <name evidence="2" type="ORF">Sradi_0669800</name>
</gene>
<dbReference type="EMBL" id="JACGWJ010000003">
    <property type="protein sequence ID" value="KAL0430438.1"/>
    <property type="molecule type" value="Genomic_DNA"/>
</dbReference>